<dbReference type="Proteomes" id="UP000247555">
    <property type="component" value="Unassembled WGS sequence"/>
</dbReference>
<sequence length="179" mass="19799">MSQSTTPISTVPWYRQRWPWLLMLGPMVVVVAGLTTAAVAVRTQDALVNDDYYKRGKEINAELTRDNEATRLKMGAQVMFGEGGRDVRVMLQSPVAAAPDKVRLLMLHPTLSDRDQQVELVKSGEGFYMGKLTLPAAAHWFVRLEDISGRWRLQSQWKPAEDNVVALSASASGGQAADN</sequence>
<proteinExistence type="predicted"/>
<evidence type="ECO:0000313" key="3">
    <source>
        <dbReference type="Proteomes" id="UP000247555"/>
    </source>
</evidence>
<name>A0A318KR00_9NEIS</name>
<evidence type="ECO:0000313" key="2">
    <source>
        <dbReference type="EMBL" id="PXX80251.1"/>
    </source>
</evidence>
<dbReference type="OrthoDB" id="5295180at2"/>
<keyword evidence="3" id="KW-1185">Reference proteome</keyword>
<dbReference type="InterPro" id="IPR008620">
    <property type="entry name" value="FixH"/>
</dbReference>
<evidence type="ECO:0000256" key="1">
    <source>
        <dbReference type="SAM" id="Phobius"/>
    </source>
</evidence>
<keyword evidence="1" id="KW-1133">Transmembrane helix</keyword>
<accession>A0A318KR00</accession>
<dbReference type="RefSeq" id="WP_110389951.1">
    <property type="nucleotide sequence ID" value="NZ_QJKI01000004.1"/>
</dbReference>
<keyword evidence="1" id="KW-0472">Membrane</keyword>
<organism evidence="2 3">
    <name type="scientific">Rivihabitans pingtungensis</name>
    <dbReference type="NCBI Taxonomy" id="1054498"/>
    <lineage>
        <taxon>Bacteria</taxon>
        <taxon>Pseudomonadati</taxon>
        <taxon>Pseudomonadota</taxon>
        <taxon>Betaproteobacteria</taxon>
        <taxon>Neisseriales</taxon>
        <taxon>Aquaspirillaceae</taxon>
        <taxon>Rivihabitans</taxon>
    </lineage>
</organism>
<gene>
    <name evidence="2" type="ORF">DFR34_10422</name>
</gene>
<keyword evidence="1" id="KW-0812">Transmembrane</keyword>
<comment type="caution">
    <text evidence="2">The sequence shown here is derived from an EMBL/GenBank/DDBJ whole genome shotgun (WGS) entry which is preliminary data.</text>
</comment>
<protein>
    <recommendedName>
        <fullName evidence="4">Nitrogen fixation protein FixH</fullName>
    </recommendedName>
</protein>
<reference evidence="2 3" key="1">
    <citation type="submission" date="2018-05" db="EMBL/GenBank/DDBJ databases">
        <title>Genomic Encyclopedia of Type Strains, Phase IV (KMG-IV): sequencing the most valuable type-strain genomes for metagenomic binning, comparative biology and taxonomic classification.</title>
        <authorList>
            <person name="Goeker M."/>
        </authorList>
    </citation>
    <scope>NUCLEOTIDE SEQUENCE [LARGE SCALE GENOMIC DNA]</scope>
    <source>
        <strain evidence="2 3">DSM 29661</strain>
    </source>
</reference>
<evidence type="ECO:0008006" key="4">
    <source>
        <dbReference type="Google" id="ProtNLM"/>
    </source>
</evidence>
<dbReference type="Pfam" id="PF05751">
    <property type="entry name" value="FixH"/>
    <property type="match status" value="1"/>
</dbReference>
<feature type="transmembrane region" description="Helical" evidence="1">
    <location>
        <begin position="20"/>
        <end position="41"/>
    </location>
</feature>
<dbReference type="EMBL" id="QJKI01000004">
    <property type="protein sequence ID" value="PXX80251.1"/>
    <property type="molecule type" value="Genomic_DNA"/>
</dbReference>
<dbReference type="AlphaFoldDB" id="A0A318KR00"/>